<dbReference type="EMBL" id="CP132968">
    <property type="protein sequence ID" value="WMD17549.1"/>
    <property type="molecule type" value="Genomic_DNA"/>
</dbReference>
<proteinExistence type="predicted"/>
<dbReference type="RefSeq" id="WP_051040964.1">
    <property type="nucleotide sequence ID" value="NZ_BAABXM010000001.1"/>
</dbReference>
<gene>
    <name evidence="1" type="ORF">RBI15_05530</name>
</gene>
<accession>A0AAQ3JKU3</accession>
<evidence type="ECO:0000313" key="2">
    <source>
        <dbReference type="Proteomes" id="UP001243496"/>
    </source>
</evidence>
<dbReference type="Proteomes" id="UP001243496">
    <property type="component" value="Chromosome"/>
</dbReference>
<sequence>MKTEKYKELSRIRNGVETIPSILWRKYQIDHMPVRGLLPTKLRFGIKLAALNFKKLFGYLNSVGQCALIPQIS</sequence>
<evidence type="ECO:0000313" key="1">
    <source>
        <dbReference type="EMBL" id="WMD17549.1"/>
    </source>
</evidence>
<reference evidence="1" key="1">
    <citation type="submission" date="2023-08" db="EMBL/GenBank/DDBJ databases">
        <title>Complete Genome Sequences of butyrate producing Anaerostipes hadrus strains BA1 and GIF7 isolated from the terminal ileum of a healthy lean male.</title>
        <authorList>
            <person name="Low A."/>
            <person name="Sheludchenko M."/>
            <person name="Cheng H.E."/>
            <person name="Koh X.Q."/>
            <person name="Lee J."/>
        </authorList>
    </citation>
    <scope>NUCLEOTIDE SEQUENCE</scope>
    <source>
        <strain evidence="1">BA1</strain>
    </source>
</reference>
<dbReference type="AlphaFoldDB" id="A0AAQ3JKU3"/>
<protein>
    <submittedName>
        <fullName evidence="1">Transposase</fullName>
    </submittedName>
</protein>
<name>A0AAQ3JKU3_ANAHA</name>
<organism evidence="1 2">
    <name type="scientific">Anaerostipes hadrus</name>
    <dbReference type="NCBI Taxonomy" id="649756"/>
    <lineage>
        <taxon>Bacteria</taxon>
        <taxon>Bacillati</taxon>
        <taxon>Bacillota</taxon>
        <taxon>Clostridia</taxon>
        <taxon>Lachnospirales</taxon>
        <taxon>Lachnospiraceae</taxon>
        <taxon>Anaerostipes</taxon>
    </lineage>
</organism>